<name>A0A7W9FF99_9CAUL</name>
<proteinExistence type="predicted"/>
<dbReference type="Gene3D" id="3.40.50.2000">
    <property type="entry name" value="Glycogen Phosphorylase B"/>
    <property type="match status" value="1"/>
</dbReference>
<evidence type="ECO:0000313" key="2">
    <source>
        <dbReference type="Proteomes" id="UP000545037"/>
    </source>
</evidence>
<reference evidence="1 2" key="1">
    <citation type="submission" date="2020-08" db="EMBL/GenBank/DDBJ databases">
        <title>Genomic Encyclopedia of Type Strains, Phase IV (KMG-IV): sequencing the most valuable type-strain genomes for metagenomic binning, comparative biology and taxonomic classification.</title>
        <authorList>
            <person name="Goeker M."/>
        </authorList>
    </citation>
    <scope>NUCLEOTIDE SEQUENCE [LARGE SCALE GENOMIC DNA]</scope>
    <source>
        <strain evidence="1 2">DSM 4737</strain>
    </source>
</reference>
<dbReference type="Proteomes" id="UP000545037">
    <property type="component" value="Unassembled WGS sequence"/>
</dbReference>
<evidence type="ECO:0000313" key="1">
    <source>
        <dbReference type="EMBL" id="MBB5747100.1"/>
    </source>
</evidence>
<keyword evidence="2" id="KW-1185">Reference proteome</keyword>
<dbReference type="AlphaFoldDB" id="A0A7W9FF99"/>
<accession>A0A7W9FF99</accession>
<dbReference type="RefSeq" id="WP_183214052.1">
    <property type="nucleotide sequence ID" value="NZ_JACHOR010000004.1"/>
</dbReference>
<dbReference type="EMBL" id="JACHOR010000004">
    <property type="protein sequence ID" value="MBB5747100.1"/>
    <property type="molecule type" value="Genomic_DNA"/>
</dbReference>
<protein>
    <submittedName>
        <fullName evidence="1">Uncharacterized protein</fullName>
    </submittedName>
</protein>
<comment type="caution">
    <text evidence="1">The sequence shown here is derived from an EMBL/GenBank/DDBJ whole genome shotgun (WGS) entry which is preliminary data.</text>
</comment>
<dbReference type="SUPFAM" id="SSF53756">
    <property type="entry name" value="UDP-Glycosyltransferase/glycogen phosphorylase"/>
    <property type="match status" value="1"/>
</dbReference>
<organism evidence="1 2">
    <name type="scientific">Brevundimonas variabilis</name>
    <dbReference type="NCBI Taxonomy" id="74312"/>
    <lineage>
        <taxon>Bacteria</taxon>
        <taxon>Pseudomonadati</taxon>
        <taxon>Pseudomonadota</taxon>
        <taxon>Alphaproteobacteria</taxon>
        <taxon>Caulobacterales</taxon>
        <taxon>Caulobacteraceae</taxon>
        <taxon>Brevundimonas</taxon>
    </lineage>
</organism>
<sequence>MSNDAIFFANGFGDALMALPGMRATLRAMPEATLILPHHPAYDYIFTGFDRRIRIAPRSGLEFDWRDLDQRAGCPERLAVFTSWTSGALAEWISTVNDRGFTTGLIAEVSRSVSKTGHYTQRYFEIARNIDMELAFADHCHPLVELPRDGRLKGLGYYVLHVDTAEAKRLDDDVWTALVSALSEHRPDLHPVVVGRDPALRGPLGGAGSQIAHAPFDFGASCEIVAGATFFAGVDSSFLHLADLQQIPSVGVFRHPNHDRFGLCLTPHRVNLLVETDLTGQFTRLLSACLSVSVPPRRGAKTEPG</sequence>
<gene>
    <name evidence="1" type="ORF">GGR13_002707</name>
</gene>